<dbReference type="UCSC" id="Y68A4A.2">
    <property type="organism name" value="c. elegans"/>
</dbReference>
<dbReference type="FunCoup" id="Q9XXP9">
    <property type="interactions" value="1"/>
</dbReference>
<dbReference type="HOGENOM" id="CLU_056063_2_1_1"/>
<dbReference type="PaxDb" id="6239-Y68A4A.2"/>
<reference evidence="2 3" key="1">
    <citation type="journal article" date="1998" name="Science">
        <title>Genome sequence of the nematode C. elegans: a platform for investigating biology.</title>
        <authorList>
            <consortium name="The C. elegans sequencing consortium"/>
            <person name="Sulson J.E."/>
            <person name="Waterston R."/>
        </authorList>
    </citation>
    <scope>NUCLEOTIDE SEQUENCE [LARGE SCALE GENOMIC DNA]</scope>
    <source>
        <strain evidence="2 3">Bristol N2</strain>
    </source>
</reference>
<keyword evidence="3" id="KW-1185">Reference proteome</keyword>
<feature type="transmembrane region" description="Helical" evidence="1">
    <location>
        <begin position="230"/>
        <end position="251"/>
    </location>
</feature>
<feature type="transmembrane region" description="Helical" evidence="1">
    <location>
        <begin position="263"/>
        <end position="284"/>
    </location>
</feature>
<dbReference type="WormBase" id="Y68A4A.2">
    <property type="protein sequence ID" value="CE37579"/>
    <property type="gene ID" value="WBGene00013466"/>
    <property type="gene designation" value="srz-47"/>
</dbReference>
<dbReference type="PANTHER" id="PTHR31720">
    <property type="entry name" value="SERPENTINE RECEPTOR, CLASS Z-RELATED"/>
    <property type="match status" value="1"/>
</dbReference>
<dbReference type="AlphaFoldDB" id="Q9XXP9"/>
<evidence type="ECO:0000313" key="2">
    <source>
        <dbReference type="EMBL" id="CAA16420.2"/>
    </source>
</evidence>
<accession>Q9XXP9</accession>
<dbReference type="PANTHER" id="PTHR31720:SF16">
    <property type="entry name" value="G PROTEIN-COUPLED RECEPTOR-RELATED"/>
    <property type="match status" value="1"/>
</dbReference>
<sequence length="309" mass="36580">MLNYNISELLKNDERFTGIDFRWGPIFLYFFFAFIIIYTILLPFYLFTNKVNHKRDNEMFIYPITAHFCQMVKVSYLVFVSACFNFILVVNINSSQINIVLIALLFFALFNVLYIITQAFHVLIFVLAVERFFLYFFPSSEKVFKSVPIKIKYLYIVIIAKDCSCFVFSVWKRNEAVFENLNWMNFFFLMTCCINDIIVFFSAVIYIPIFLSVRRLVNLQSVQRSKPHNYIFLQTMVVFTLKSIHILIYMVTSHGGNFSSMLFIHWIIVADFITTPLIVQMSYLSCNKRNMSVLFASHSFRHFSMCCFI</sequence>
<organism evidence="2 3">
    <name type="scientific">Caenorhabditis elegans</name>
    <dbReference type="NCBI Taxonomy" id="6239"/>
    <lineage>
        <taxon>Eukaryota</taxon>
        <taxon>Metazoa</taxon>
        <taxon>Ecdysozoa</taxon>
        <taxon>Nematoda</taxon>
        <taxon>Chromadorea</taxon>
        <taxon>Rhabditida</taxon>
        <taxon>Rhabditina</taxon>
        <taxon>Rhabditomorpha</taxon>
        <taxon>Rhabditoidea</taxon>
        <taxon>Rhabditidae</taxon>
        <taxon>Peloderinae</taxon>
        <taxon>Caenorhabditis</taxon>
    </lineage>
</organism>
<name>Q9XXP9_CAEEL</name>
<keyword evidence="1" id="KW-0812">Transmembrane</keyword>
<keyword evidence="1" id="KW-0472">Membrane</keyword>
<keyword evidence="2" id="KW-0675">Receptor</keyword>
<dbReference type="Pfam" id="PF10325">
    <property type="entry name" value="7TM_GPCR_Srz"/>
    <property type="match status" value="1"/>
</dbReference>
<dbReference type="InterPro" id="IPR018817">
    <property type="entry name" value="7TM_GPCR_serpentine_rcpt_Srz"/>
</dbReference>
<dbReference type="SMR" id="Q9XXP9"/>
<evidence type="ECO:0000313" key="3">
    <source>
        <dbReference type="Proteomes" id="UP000001940"/>
    </source>
</evidence>
<dbReference type="AGR" id="WB:WBGene00013466"/>
<dbReference type="CTD" id="190523"/>
<keyword evidence="1" id="KW-1133">Transmembrane helix</keyword>
<dbReference type="RefSeq" id="NP_507354.2">
    <property type="nucleotide sequence ID" value="NM_074953.4"/>
</dbReference>
<evidence type="ECO:0000313" key="4">
    <source>
        <dbReference type="WormBase" id="Y68A4A.2"/>
    </source>
</evidence>
<evidence type="ECO:0000256" key="1">
    <source>
        <dbReference type="SAM" id="Phobius"/>
    </source>
</evidence>
<dbReference type="KEGG" id="cel:CELE_Y68A4A.2"/>
<proteinExistence type="predicted"/>
<dbReference type="PIR" id="T27300">
    <property type="entry name" value="T27300"/>
</dbReference>
<dbReference type="Proteomes" id="UP000001940">
    <property type="component" value="Chromosome V"/>
</dbReference>
<dbReference type="InParanoid" id="Q9XXP9"/>
<dbReference type="PhylomeDB" id="Q9XXP9"/>
<gene>
    <name evidence="2 4" type="primary">srz-47</name>
    <name evidence="2" type="ORF">CELE_Y68A4A.2</name>
    <name evidence="4" type="ORF">Y68A4A.2</name>
</gene>
<feature type="transmembrane region" description="Helical" evidence="1">
    <location>
        <begin position="26"/>
        <end position="48"/>
    </location>
</feature>
<feature type="transmembrane region" description="Helical" evidence="1">
    <location>
        <begin position="99"/>
        <end position="132"/>
    </location>
</feature>
<feature type="transmembrane region" description="Helical" evidence="1">
    <location>
        <begin position="183"/>
        <end position="209"/>
    </location>
</feature>
<dbReference type="Bgee" id="WBGene00013466">
    <property type="expression patterns" value="Expressed in larva"/>
</dbReference>
<protein>
    <submittedName>
        <fullName evidence="2">Serpentine Receptor, class Z</fullName>
    </submittedName>
</protein>
<dbReference type="GeneID" id="190523"/>
<feature type="transmembrane region" description="Helical" evidence="1">
    <location>
        <begin position="60"/>
        <end position="87"/>
    </location>
</feature>
<dbReference type="EMBL" id="BX284605">
    <property type="protein sequence ID" value="CAA16420.2"/>
    <property type="molecule type" value="Genomic_DNA"/>
</dbReference>
<dbReference type="OrthoDB" id="5876505at2759"/>